<feature type="transmembrane region" description="Helical" evidence="1">
    <location>
        <begin position="590"/>
        <end position="612"/>
    </location>
</feature>
<accession>A0A409YP29</accession>
<keyword evidence="4" id="KW-1185">Reference proteome</keyword>
<dbReference type="InParanoid" id="A0A409YP29"/>
<feature type="transmembrane region" description="Helical" evidence="1">
    <location>
        <begin position="133"/>
        <end position="154"/>
    </location>
</feature>
<evidence type="ECO:0000313" key="3">
    <source>
        <dbReference type="EMBL" id="PPR04829.1"/>
    </source>
</evidence>
<feature type="transmembrane region" description="Helical" evidence="1">
    <location>
        <begin position="437"/>
        <end position="455"/>
    </location>
</feature>
<gene>
    <name evidence="3" type="ORF">CVT24_010250</name>
</gene>
<dbReference type="AlphaFoldDB" id="A0A409YP29"/>
<proteinExistence type="predicted"/>
<keyword evidence="1" id="KW-0472">Membrane</keyword>
<feature type="transmembrane region" description="Helical" evidence="1">
    <location>
        <begin position="256"/>
        <end position="278"/>
    </location>
</feature>
<feature type="transmembrane region" description="Helical" evidence="1">
    <location>
        <begin position="467"/>
        <end position="487"/>
    </location>
</feature>
<dbReference type="STRING" id="181874.A0A409YP29"/>
<name>A0A409YP29_9AGAR</name>
<dbReference type="EMBL" id="NHTK01000886">
    <property type="protein sequence ID" value="PPR04829.1"/>
    <property type="molecule type" value="Genomic_DNA"/>
</dbReference>
<evidence type="ECO:0000256" key="1">
    <source>
        <dbReference type="SAM" id="Phobius"/>
    </source>
</evidence>
<evidence type="ECO:0000313" key="4">
    <source>
        <dbReference type="Proteomes" id="UP000284842"/>
    </source>
</evidence>
<feature type="transmembrane region" description="Helical" evidence="1">
    <location>
        <begin position="103"/>
        <end position="121"/>
    </location>
</feature>
<evidence type="ECO:0000259" key="2">
    <source>
        <dbReference type="Pfam" id="PF20151"/>
    </source>
</evidence>
<protein>
    <recommendedName>
        <fullName evidence="2">DUF6533 domain-containing protein</fullName>
    </recommendedName>
</protein>
<dbReference type="Pfam" id="PF20151">
    <property type="entry name" value="DUF6533"/>
    <property type="match status" value="1"/>
</dbReference>
<organism evidence="3 4">
    <name type="scientific">Panaeolus cyanescens</name>
    <dbReference type="NCBI Taxonomy" id="181874"/>
    <lineage>
        <taxon>Eukaryota</taxon>
        <taxon>Fungi</taxon>
        <taxon>Dikarya</taxon>
        <taxon>Basidiomycota</taxon>
        <taxon>Agaricomycotina</taxon>
        <taxon>Agaricomycetes</taxon>
        <taxon>Agaricomycetidae</taxon>
        <taxon>Agaricales</taxon>
        <taxon>Agaricineae</taxon>
        <taxon>Galeropsidaceae</taxon>
        <taxon>Panaeolus</taxon>
    </lineage>
</organism>
<reference evidence="3 4" key="1">
    <citation type="journal article" date="2018" name="Evol. Lett.">
        <title>Horizontal gene cluster transfer increased hallucinogenic mushroom diversity.</title>
        <authorList>
            <person name="Reynolds H.T."/>
            <person name="Vijayakumar V."/>
            <person name="Gluck-Thaler E."/>
            <person name="Korotkin H.B."/>
            <person name="Matheny P.B."/>
            <person name="Slot J.C."/>
        </authorList>
    </citation>
    <scope>NUCLEOTIDE SEQUENCE [LARGE SCALE GENOMIC DNA]</scope>
    <source>
        <strain evidence="3 4">2629</strain>
    </source>
</reference>
<dbReference type="InterPro" id="IPR045340">
    <property type="entry name" value="DUF6533"/>
</dbReference>
<sequence length="676" mass="74620">MDPAALQALQLQLPNPFTPMAFLPPDLAFQVTISNYTVVGSLAVMIWDIVINLSCDWRLLTQYRVRTPTLIYFLSRWSTLAYLIGTTILLTAPVGSVCSKFRFINILYTFAIPSTSLLFVLRVQAIYRENKAVIAISSALWLCVLAGCITPIFGLDGQTIGITKYCIQSKLEPYVSAAAIAPLVNDTFVFLATTWRLLQNAHGEAGLKGNLQTLFLGRNLPLLSKAMLQDGQVYYLTTISLNLVTDILFFNTSVPVAYRSLIGVPNIVLMNCMACYVFRNVKFGIFTRARSQHTSDSSSIGMGIQFKQTAVTFPTTISSRTEETRTDKDVVEITPSFQAFPFFISHPSQSFPERGGSAEIMDPGQVAADASSLELPNPFSPLAFLPPDQAHQVMVSSYLAVGTLAIPNGGLSSVEARLFILIKWAAPIGSACFKLHYLHLLCIIAVPSTSLLFSLRVHSVYQGQHIVTTTASALWICLVATCITPIFGLRGELLGVTKYCVQNELKYYVSTLAVASLVNNVFAFVAIAVRLMKISRQHGCDDVVQSRWRMHRNATILFKALFQDGQVHYLLAICLNIVSTVFVLNPRLPVFYRFSVGLPTIVLMNCMACLVFRNAKFGIFTLATGQRRPELGPLVFKHPTTVLSSLFTQTNCTEISSDDLATLEEKPHSKSLELHV</sequence>
<feature type="transmembrane region" description="Helical" evidence="1">
    <location>
        <begin position="27"/>
        <end position="50"/>
    </location>
</feature>
<feature type="domain" description="DUF6533" evidence="2">
    <location>
        <begin position="36"/>
        <end position="80"/>
    </location>
</feature>
<feature type="transmembrane region" description="Helical" evidence="1">
    <location>
        <begin position="70"/>
        <end position="91"/>
    </location>
</feature>
<feature type="transmembrane region" description="Helical" evidence="1">
    <location>
        <begin position="507"/>
        <end position="529"/>
    </location>
</feature>
<comment type="caution">
    <text evidence="3">The sequence shown here is derived from an EMBL/GenBank/DDBJ whole genome shotgun (WGS) entry which is preliminary data.</text>
</comment>
<keyword evidence="1" id="KW-1133">Transmembrane helix</keyword>
<feature type="transmembrane region" description="Helical" evidence="1">
    <location>
        <begin position="567"/>
        <end position="584"/>
    </location>
</feature>
<dbReference type="OrthoDB" id="3038990at2759"/>
<dbReference type="Proteomes" id="UP000284842">
    <property type="component" value="Unassembled WGS sequence"/>
</dbReference>
<keyword evidence="1" id="KW-0812">Transmembrane</keyword>